<evidence type="ECO:0000256" key="2">
    <source>
        <dbReference type="ARBA" id="ARBA00022734"/>
    </source>
</evidence>
<sequence length="273" mass="29546">MRITMTIHLLLSLLIQIYFFKSTLALNFTCTSFPCADLLFSGGARINSGAILLTNSTAFLAVGRAFYPSPIPFRHSPNANRIVPFSTSFVFSITPPPKPLLPGHGMSFVVVPAAGTEGASAAKRLGLTNSTSDGNPKNHLFAIEFDVFQNLELNDISYSHVGVDVNSVKSLVANEAGYWRGDGGNESFVKLKLNNGDKYRVWIDYVAVGGRLTVTMAPLKVARPKKPLIEVDVDLSAVFLEDMYAGFVGANGKLVESHEIHSWSLMVPPPGSI</sequence>
<gene>
    <name evidence="5" type="ORF">CASFOL_002240</name>
</gene>
<comment type="caution">
    <text evidence="5">The sequence shown here is derived from an EMBL/GenBank/DDBJ whole genome shotgun (WGS) entry which is preliminary data.</text>
</comment>
<evidence type="ECO:0000256" key="3">
    <source>
        <dbReference type="SAM" id="SignalP"/>
    </source>
</evidence>
<dbReference type="InterPro" id="IPR050258">
    <property type="entry name" value="Leguminous_Lectin"/>
</dbReference>
<dbReference type="CDD" id="cd06899">
    <property type="entry name" value="lectin_legume_LecRK_Arcelin_ConA"/>
    <property type="match status" value="1"/>
</dbReference>
<comment type="similarity">
    <text evidence="1">Belongs to the leguminous lectin family.</text>
</comment>
<dbReference type="AlphaFoldDB" id="A0ABD3EEB1"/>
<dbReference type="PANTHER" id="PTHR32401">
    <property type="entry name" value="CONCANAVALIN A-LIKE LECTIN FAMILY PROTEIN"/>
    <property type="match status" value="1"/>
</dbReference>
<dbReference type="Pfam" id="PF00139">
    <property type="entry name" value="Lectin_legB"/>
    <property type="match status" value="1"/>
</dbReference>
<reference evidence="6" key="1">
    <citation type="journal article" date="2024" name="IScience">
        <title>Strigolactones Initiate the Formation of Haustorium-like Structures in Castilleja.</title>
        <authorList>
            <person name="Buerger M."/>
            <person name="Peterson D."/>
            <person name="Chory J."/>
        </authorList>
    </citation>
    <scope>NUCLEOTIDE SEQUENCE [LARGE SCALE GENOMIC DNA]</scope>
</reference>
<feature type="signal peptide" evidence="3">
    <location>
        <begin position="1"/>
        <end position="25"/>
    </location>
</feature>
<dbReference type="InterPro" id="IPR013320">
    <property type="entry name" value="ConA-like_dom_sf"/>
</dbReference>
<name>A0ABD3EEB1_9LAMI</name>
<accession>A0ABD3EEB1</accession>
<dbReference type="Proteomes" id="UP001632038">
    <property type="component" value="Unassembled WGS sequence"/>
</dbReference>
<feature type="chain" id="PRO_5044870128" description="Legume lectin domain-containing protein" evidence="3">
    <location>
        <begin position="26"/>
        <end position="273"/>
    </location>
</feature>
<keyword evidence="2" id="KW-0430">Lectin</keyword>
<feature type="domain" description="Legume lectin" evidence="4">
    <location>
        <begin position="26"/>
        <end position="265"/>
    </location>
</feature>
<keyword evidence="6" id="KW-1185">Reference proteome</keyword>
<dbReference type="InterPro" id="IPR001220">
    <property type="entry name" value="Legume_lectin_dom"/>
</dbReference>
<dbReference type="GO" id="GO:0030246">
    <property type="term" value="F:carbohydrate binding"/>
    <property type="evidence" value="ECO:0007669"/>
    <property type="project" value="UniProtKB-KW"/>
</dbReference>
<dbReference type="EMBL" id="JAVIJP010000005">
    <property type="protein sequence ID" value="KAL3652559.1"/>
    <property type="molecule type" value="Genomic_DNA"/>
</dbReference>
<organism evidence="5 6">
    <name type="scientific">Castilleja foliolosa</name>
    <dbReference type="NCBI Taxonomy" id="1961234"/>
    <lineage>
        <taxon>Eukaryota</taxon>
        <taxon>Viridiplantae</taxon>
        <taxon>Streptophyta</taxon>
        <taxon>Embryophyta</taxon>
        <taxon>Tracheophyta</taxon>
        <taxon>Spermatophyta</taxon>
        <taxon>Magnoliopsida</taxon>
        <taxon>eudicotyledons</taxon>
        <taxon>Gunneridae</taxon>
        <taxon>Pentapetalae</taxon>
        <taxon>asterids</taxon>
        <taxon>lamiids</taxon>
        <taxon>Lamiales</taxon>
        <taxon>Orobanchaceae</taxon>
        <taxon>Pedicularideae</taxon>
        <taxon>Castillejinae</taxon>
        <taxon>Castilleja</taxon>
    </lineage>
</organism>
<evidence type="ECO:0000256" key="1">
    <source>
        <dbReference type="ARBA" id="ARBA00007606"/>
    </source>
</evidence>
<keyword evidence="3" id="KW-0732">Signal</keyword>
<dbReference type="PANTHER" id="PTHR32401:SF38">
    <property type="entry name" value="LECTIN-LIKE PROTEIN"/>
    <property type="match status" value="1"/>
</dbReference>
<dbReference type="SUPFAM" id="SSF49899">
    <property type="entry name" value="Concanavalin A-like lectins/glucanases"/>
    <property type="match status" value="1"/>
</dbReference>
<protein>
    <recommendedName>
        <fullName evidence="4">Legume lectin domain-containing protein</fullName>
    </recommendedName>
</protein>
<dbReference type="Gene3D" id="2.60.120.200">
    <property type="match status" value="1"/>
</dbReference>
<dbReference type="FunFam" id="2.60.120.200:FF:000246">
    <property type="entry name" value="L-type lectin-domain containing receptor kinase V.9"/>
    <property type="match status" value="1"/>
</dbReference>
<evidence type="ECO:0000259" key="4">
    <source>
        <dbReference type="Pfam" id="PF00139"/>
    </source>
</evidence>
<evidence type="ECO:0000313" key="6">
    <source>
        <dbReference type="Proteomes" id="UP001632038"/>
    </source>
</evidence>
<proteinExistence type="inferred from homology"/>
<evidence type="ECO:0000313" key="5">
    <source>
        <dbReference type="EMBL" id="KAL3652559.1"/>
    </source>
</evidence>